<reference evidence="2 3" key="1">
    <citation type="submission" date="2016-10" db="EMBL/GenBank/DDBJ databases">
        <authorList>
            <person name="de Groot N.N."/>
        </authorList>
    </citation>
    <scope>NUCLEOTIDE SEQUENCE [LARGE SCALE GENOMIC DNA]</scope>
    <source>
        <strain evidence="2 3">CPCC 202808</strain>
    </source>
</reference>
<gene>
    <name evidence="2" type="ORF">SAMN05421678_11288</name>
</gene>
<dbReference type="PANTHER" id="PTHR12126">
    <property type="entry name" value="NADH-UBIQUINONE OXIDOREDUCTASE 39 KDA SUBUNIT-RELATED"/>
    <property type="match status" value="1"/>
</dbReference>
<dbReference type="OrthoDB" id="9771302at2"/>
<sequence>MQGEERREKPVPQQILVTGGTGLLGRQVVRRLLDAGAQVRVMSRRARPAGDHSPYAWATADLRSGAGVAEAVAGVDAVVHCATAFGRQAELHLVRTLVSAVGPAGAAGRDGPPHLLYTSIVGVDRIPLPYYKGKLAAEQLVQQSGLPYTVLRATQFHDLLRAVFAAAATVPGVMAVPGFDFQPVDAGEVAGRLASLAIARPVGRAPDFAGPEVRHAGEFAAMFLEASGQRRRILPIRLPGRTFGAYRAGAHLAPDQAAGKVTFADYLAGITDVRDRSYRARS</sequence>
<name>A0A1I2XAV2_9ACTN</name>
<dbReference type="EMBL" id="FOOI01000012">
    <property type="protein sequence ID" value="SFH10664.1"/>
    <property type="molecule type" value="Genomic_DNA"/>
</dbReference>
<feature type="domain" description="NAD(P)-binding" evidence="1">
    <location>
        <begin position="19"/>
        <end position="158"/>
    </location>
</feature>
<dbReference type="STRING" id="504797.SAMN05421678_11288"/>
<evidence type="ECO:0000313" key="2">
    <source>
        <dbReference type="EMBL" id="SFH10664.1"/>
    </source>
</evidence>
<protein>
    <submittedName>
        <fullName evidence="2">Uncharacterized conserved protein YbjT, contains NAD(P)-binding and DUF2867 domains</fullName>
    </submittedName>
</protein>
<evidence type="ECO:0000313" key="3">
    <source>
        <dbReference type="Proteomes" id="UP000199052"/>
    </source>
</evidence>
<dbReference type="SUPFAM" id="SSF51735">
    <property type="entry name" value="NAD(P)-binding Rossmann-fold domains"/>
    <property type="match status" value="1"/>
</dbReference>
<proteinExistence type="predicted"/>
<dbReference type="AlphaFoldDB" id="A0A1I2XAV2"/>
<dbReference type="Gene3D" id="3.40.50.720">
    <property type="entry name" value="NAD(P)-binding Rossmann-like Domain"/>
    <property type="match status" value="1"/>
</dbReference>
<dbReference type="InterPro" id="IPR051207">
    <property type="entry name" value="ComplexI_NDUFA9_subunit"/>
</dbReference>
<accession>A0A1I2XAV2</accession>
<dbReference type="InterPro" id="IPR016040">
    <property type="entry name" value="NAD(P)-bd_dom"/>
</dbReference>
<dbReference type="PANTHER" id="PTHR12126:SF11">
    <property type="entry name" value="NADH DEHYDROGENASE [UBIQUINONE] 1 ALPHA SUBCOMPLEX SUBUNIT 9, MITOCHONDRIAL"/>
    <property type="match status" value="1"/>
</dbReference>
<evidence type="ECO:0000259" key="1">
    <source>
        <dbReference type="Pfam" id="PF13460"/>
    </source>
</evidence>
<dbReference type="InterPro" id="IPR036291">
    <property type="entry name" value="NAD(P)-bd_dom_sf"/>
</dbReference>
<dbReference type="Pfam" id="PF13460">
    <property type="entry name" value="NAD_binding_10"/>
    <property type="match status" value="1"/>
</dbReference>
<organism evidence="2 3">
    <name type="scientific">Actinopolymorpha cephalotaxi</name>
    <dbReference type="NCBI Taxonomy" id="504797"/>
    <lineage>
        <taxon>Bacteria</taxon>
        <taxon>Bacillati</taxon>
        <taxon>Actinomycetota</taxon>
        <taxon>Actinomycetes</taxon>
        <taxon>Propionibacteriales</taxon>
        <taxon>Actinopolymorphaceae</taxon>
        <taxon>Actinopolymorpha</taxon>
    </lineage>
</organism>
<dbReference type="GO" id="GO:0044877">
    <property type="term" value="F:protein-containing complex binding"/>
    <property type="evidence" value="ECO:0007669"/>
    <property type="project" value="TreeGrafter"/>
</dbReference>
<dbReference type="Proteomes" id="UP000199052">
    <property type="component" value="Unassembled WGS sequence"/>
</dbReference>